<dbReference type="Pfam" id="PF11276">
    <property type="entry name" value="DUF3078"/>
    <property type="match status" value="1"/>
</dbReference>
<evidence type="ECO:0000313" key="2">
    <source>
        <dbReference type="EMBL" id="XBG60282.1"/>
    </source>
</evidence>
<reference evidence="2" key="1">
    <citation type="submission" date="2024-05" db="EMBL/GenBank/DDBJ databases">
        <title>Pontimicrobium maritimus sp. nov., isolated form sea water.</title>
        <authorList>
            <person name="Muhammad N."/>
            <person name="Vuong T.Q."/>
            <person name="Han H.L."/>
            <person name="Kim S.-G."/>
        </authorList>
    </citation>
    <scope>NUCLEOTIDE SEQUENCE</scope>
    <source>
        <strain evidence="2">SW4</strain>
    </source>
</reference>
<keyword evidence="1" id="KW-0732">Signal</keyword>
<dbReference type="AlphaFoldDB" id="A0AAU7BQ15"/>
<dbReference type="InterPro" id="IPR021428">
    <property type="entry name" value="DUF3078"/>
</dbReference>
<protein>
    <submittedName>
        <fullName evidence="2">DUF3078 domain-containing protein</fullName>
    </submittedName>
</protein>
<dbReference type="Pfam" id="PF04338">
    <property type="entry name" value="DUF481"/>
    <property type="match status" value="1"/>
</dbReference>
<evidence type="ECO:0000256" key="1">
    <source>
        <dbReference type="SAM" id="SignalP"/>
    </source>
</evidence>
<name>A0AAU7BQ15_9FLAO</name>
<feature type="chain" id="PRO_5043716867" evidence="1">
    <location>
        <begin position="25"/>
        <end position="325"/>
    </location>
</feature>
<dbReference type="EMBL" id="CP157199">
    <property type="protein sequence ID" value="XBG60282.1"/>
    <property type="molecule type" value="Genomic_DNA"/>
</dbReference>
<sequence length="325" mass="36898">MMAKKFKYQLSIFTALLSAYFLGAQNLDLTLYPEDFVTSHWKEVNTASLDISEVAFVNWNSGGSNSISGLIGFEAQRNYKKDHLLWENRAVIRYGVNKQQSQSLRKTDDIFELKSRFGFRKDIKSNWYYSANFSFATQFTNGYNYSNSDEKPISQFMAPAYMFLGVGTVYGEHIEEFSAYMSPLTLKSTFVLDQDLADAGSFGVTPAVYDDLGNRLSKGENSREEVGILVTSAYENALMENISVRTLVSLYTDYLNDFGNVDIDWELNFKFKVNDHVRATMGSHIKYDNDVKTAIEDEDMPEEIVVKGAKVQWKQLLGVGVSVDF</sequence>
<feature type="signal peptide" evidence="1">
    <location>
        <begin position="1"/>
        <end position="24"/>
    </location>
</feature>
<gene>
    <name evidence="2" type="ORF">ABGB03_10485</name>
</gene>
<accession>A0AAU7BQ15</accession>
<organism evidence="2">
    <name type="scientific">Pontimicrobium sp. SW4</name>
    <dbReference type="NCBI Taxonomy" id="3153519"/>
    <lineage>
        <taxon>Bacteria</taxon>
        <taxon>Pseudomonadati</taxon>
        <taxon>Bacteroidota</taxon>
        <taxon>Flavobacteriia</taxon>
        <taxon>Flavobacteriales</taxon>
        <taxon>Flavobacteriaceae</taxon>
        <taxon>Pontimicrobium</taxon>
    </lineage>
</organism>
<dbReference type="RefSeq" id="WP_347922467.1">
    <property type="nucleotide sequence ID" value="NZ_CP157199.1"/>
</dbReference>
<proteinExistence type="predicted"/>
<dbReference type="InterPro" id="IPR007433">
    <property type="entry name" value="DUF481"/>
</dbReference>